<dbReference type="Proteomes" id="UP001321477">
    <property type="component" value="Chromosome"/>
</dbReference>
<sequence length="88" mass="9687">MSQAHPNRVLIASDSVIARDPRVLKQVRWLAEAGWSVDTLGRGGGWDAQAGAHFEMPRRSFPVRVACYAFLPNRARYSALIGGTVPPR</sequence>
<proteinExistence type="predicted"/>
<dbReference type="RefSeq" id="WP_286329410.1">
    <property type="nucleotide sequence ID" value="NZ_AP027734.1"/>
</dbReference>
<protein>
    <submittedName>
        <fullName evidence="1">Uncharacterized protein</fullName>
    </submittedName>
</protein>
<accession>A0ABM8GZ51</accession>
<organism evidence="1 2">
    <name type="scientific">Agromyces marinus</name>
    <dbReference type="NCBI Taxonomy" id="1389020"/>
    <lineage>
        <taxon>Bacteria</taxon>
        <taxon>Bacillati</taxon>
        <taxon>Actinomycetota</taxon>
        <taxon>Actinomycetes</taxon>
        <taxon>Micrococcales</taxon>
        <taxon>Microbacteriaceae</taxon>
        <taxon>Agromyces</taxon>
    </lineage>
</organism>
<evidence type="ECO:0000313" key="2">
    <source>
        <dbReference type="Proteomes" id="UP001321477"/>
    </source>
</evidence>
<dbReference type="EMBL" id="AP027734">
    <property type="protein sequence ID" value="BDZ53749.1"/>
    <property type="molecule type" value="Genomic_DNA"/>
</dbReference>
<name>A0ABM8GZ51_9MICO</name>
<keyword evidence="2" id="KW-1185">Reference proteome</keyword>
<gene>
    <name evidence="1" type="ORF">GCM10025870_08220</name>
</gene>
<reference evidence="2" key="1">
    <citation type="journal article" date="2019" name="Int. J. Syst. Evol. Microbiol.">
        <title>The Global Catalogue of Microorganisms (GCM) 10K type strain sequencing project: providing services to taxonomists for standard genome sequencing and annotation.</title>
        <authorList>
            <consortium name="The Broad Institute Genomics Platform"/>
            <consortium name="The Broad Institute Genome Sequencing Center for Infectious Disease"/>
            <person name="Wu L."/>
            <person name="Ma J."/>
        </authorList>
    </citation>
    <scope>NUCLEOTIDE SEQUENCE [LARGE SCALE GENOMIC DNA]</scope>
    <source>
        <strain evidence="2">NBRC 109019</strain>
    </source>
</reference>
<evidence type="ECO:0000313" key="1">
    <source>
        <dbReference type="EMBL" id="BDZ53749.1"/>
    </source>
</evidence>